<evidence type="ECO:0000313" key="3">
    <source>
        <dbReference type="Proteomes" id="UP000001060"/>
    </source>
</evidence>
<evidence type="ECO:0000313" key="2">
    <source>
        <dbReference type="EMBL" id="CBJ13178.1"/>
    </source>
</evidence>
<dbReference type="OrthoDB" id="5653781at2"/>
<dbReference type="AlphaFoldDB" id="D3HL59"/>
<keyword evidence="1" id="KW-0472">Membrane</keyword>
<feature type="transmembrane region" description="Helical" evidence="1">
    <location>
        <begin position="21"/>
        <end position="46"/>
    </location>
</feature>
<sequence>MYLSAGSSMKKKVWFHFLYSMRHIIAFLCAMLGFIIIKQVALLIYVKPYQPLDAFTFYRMLWSSSSLFLHIILLFNIFIKPLFIYFIVLFIFFILK</sequence>
<gene>
    <name evidence="2" type="ordered locus">LLO_2747</name>
</gene>
<dbReference type="STRING" id="661367.LLO_2747"/>
<organism evidence="2 3">
    <name type="scientific">Legionella longbeachae serogroup 1 (strain NSW150)</name>
    <dbReference type="NCBI Taxonomy" id="661367"/>
    <lineage>
        <taxon>Bacteria</taxon>
        <taxon>Pseudomonadati</taxon>
        <taxon>Pseudomonadota</taxon>
        <taxon>Gammaproteobacteria</taxon>
        <taxon>Legionellales</taxon>
        <taxon>Legionellaceae</taxon>
        <taxon>Legionella</taxon>
    </lineage>
</organism>
<protein>
    <submittedName>
        <fullName evidence="2">Uncharacterized protein</fullName>
    </submittedName>
</protein>
<dbReference type="KEGG" id="llo:LLO_2747"/>
<keyword evidence="1" id="KW-0812">Transmembrane</keyword>
<keyword evidence="3" id="KW-1185">Reference proteome</keyword>
<dbReference type="HOGENOM" id="CLU_2343272_0_0_6"/>
<name>D3HL59_LEGLN</name>
<feature type="transmembrane region" description="Helical" evidence="1">
    <location>
        <begin position="66"/>
        <end position="95"/>
    </location>
</feature>
<keyword evidence="1" id="KW-1133">Transmembrane helix</keyword>
<proteinExistence type="predicted"/>
<dbReference type="eggNOG" id="ENOG50310AV">
    <property type="taxonomic scope" value="Bacteria"/>
</dbReference>
<dbReference type="Proteomes" id="UP000001060">
    <property type="component" value="Chromosome"/>
</dbReference>
<accession>D3HL59</accession>
<reference evidence="2 3" key="1">
    <citation type="journal article" date="2010" name="PLoS Genet.">
        <title>Analysis of the Legionella longbeachae genome and transcriptome uncovers unique strategies to cause Legionnaires' disease.</title>
        <authorList>
            <person name="Cazalet C."/>
            <person name="Gomez-Valero L."/>
            <person name="Rusniok C."/>
            <person name="Lomma M."/>
            <person name="Dervins-Ravault D."/>
            <person name="Newton H."/>
            <person name="Sansom F."/>
            <person name="Jarraud S."/>
            <person name="Zidane N."/>
            <person name="Ma L."/>
            <person name="Bouchier C."/>
            <person name="Etienne J."/>
            <person name="Hartland E."/>
            <person name="Buchrieser C."/>
        </authorList>
    </citation>
    <scope>NUCLEOTIDE SEQUENCE [LARGE SCALE GENOMIC DNA]</scope>
    <source>
        <strain evidence="2 3">NSW150</strain>
    </source>
</reference>
<dbReference type="EMBL" id="FN650140">
    <property type="protein sequence ID" value="CBJ13178.1"/>
    <property type="molecule type" value="Genomic_DNA"/>
</dbReference>
<evidence type="ECO:0000256" key="1">
    <source>
        <dbReference type="SAM" id="Phobius"/>
    </source>
</evidence>